<dbReference type="InterPro" id="IPR025655">
    <property type="entry name" value="PEX14"/>
</dbReference>
<comment type="caution">
    <text evidence="19">The sequence shown here is derived from an EMBL/GenBank/DDBJ whole genome shotgun (WGS) entry which is preliminary data.</text>
</comment>
<evidence type="ECO:0000256" key="13">
    <source>
        <dbReference type="ARBA" id="ARBA00064754"/>
    </source>
</evidence>
<dbReference type="Pfam" id="PF04695">
    <property type="entry name" value="Pex14_N"/>
    <property type="match status" value="1"/>
</dbReference>
<feature type="region of interest" description="Disordered" evidence="15">
    <location>
        <begin position="225"/>
        <end position="245"/>
    </location>
</feature>
<evidence type="ECO:0000256" key="10">
    <source>
        <dbReference type="ARBA" id="ARBA00029502"/>
    </source>
</evidence>
<dbReference type="GO" id="GO:0005778">
    <property type="term" value="C:peroxisomal membrane"/>
    <property type="evidence" value="ECO:0007669"/>
    <property type="project" value="UniProtKB-SubCell"/>
</dbReference>
<feature type="compositionally biased region" description="Basic and acidic residues" evidence="15">
    <location>
        <begin position="462"/>
        <end position="471"/>
    </location>
</feature>
<keyword evidence="9 14" id="KW-0576">Peroxisome</keyword>
<evidence type="ECO:0000259" key="17">
    <source>
        <dbReference type="Pfam" id="PF17733"/>
    </source>
</evidence>
<comment type="function">
    <text evidence="12 14">Component of the PEX13-PEX14 docking complex, a translocon channel that specifically mediates the import of peroxisomal cargo proteins bound to PEX5 receptor. The PEX13-PEX14 docking complex forms a large import pore which can be opened to a diameter of about 9 nm. Mechanistically, PEX5 receptor along with cargo proteins associates with the PEX14 subunit of the PEX13-PEX14 docking complex in the cytosol, leading to the insertion of the receptor into the organelle membrane with the concomitant translocation of the cargo into the peroxisome matrix.</text>
</comment>
<dbReference type="FunFam" id="1.10.10.10:FF:000217">
    <property type="entry name" value="Peroxisomal membrane protein PEX14"/>
    <property type="match status" value="1"/>
</dbReference>
<feature type="compositionally biased region" description="Polar residues" evidence="15">
    <location>
        <begin position="232"/>
        <end position="245"/>
    </location>
</feature>
<feature type="domain" description="Peroxisomal membrane protein PEX14-like KPWE" evidence="17">
    <location>
        <begin position="446"/>
        <end position="492"/>
    </location>
</feature>
<dbReference type="InterPro" id="IPR006785">
    <property type="entry name" value="Pex14_N"/>
</dbReference>
<dbReference type="Proteomes" id="UP000327157">
    <property type="component" value="Chromosome 14"/>
</dbReference>
<feature type="region of interest" description="Disordered" evidence="15">
    <location>
        <begin position="577"/>
        <end position="644"/>
    </location>
</feature>
<organism evidence="19 20">
    <name type="scientific">Pyrus ussuriensis x Pyrus communis</name>
    <dbReference type="NCBI Taxonomy" id="2448454"/>
    <lineage>
        <taxon>Eukaryota</taxon>
        <taxon>Viridiplantae</taxon>
        <taxon>Streptophyta</taxon>
        <taxon>Embryophyta</taxon>
        <taxon>Tracheophyta</taxon>
        <taxon>Spermatophyta</taxon>
        <taxon>Magnoliopsida</taxon>
        <taxon>eudicotyledons</taxon>
        <taxon>Gunneridae</taxon>
        <taxon>Pentapetalae</taxon>
        <taxon>rosids</taxon>
        <taxon>fabids</taxon>
        <taxon>Rosales</taxon>
        <taxon>Rosaceae</taxon>
        <taxon>Amygdaloideae</taxon>
        <taxon>Maleae</taxon>
        <taxon>Pyrus</taxon>
    </lineage>
</organism>
<proteinExistence type="inferred from homology"/>
<feature type="compositionally biased region" description="Polar residues" evidence="15">
    <location>
        <begin position="167"/>
        <end position="176"/>
    </location>
</feature>
<evidence type="ECO:0000256" key="1">
    <source>
        <dbReference type="ARBA" id="ARBA00004549"/>
    </source>
</evidence>
<keyword evidence="3 14" id="KW-0813">Transport</keyword>
<dbReference type="InterPro" id="IPR040554">
    <property type="entry name" value="KPWE_PEX14_dom"/>
</dbReference>
<dbReference type="EMBL" id="SMOL01000553">
    <property type="protein sequence ID" value="KAB2609348.1"/>
    <property type="molecule type" value="Genomic_DNA"/>
</dbReference>
<evidence type="ECO:0000256" key="6">
    <source>
        <dbReference type="ARBA" id="ARBA00022989"/>
    </source>
</evidence>
<keyword evidence="7" id="KW-0811">Translocation</keyword>
<dbReference type="AlphaFoldDB" id="A0A5N5G1S0"/>
<evidence type="ECO:0000259" key="18">
    <source>
        <dbReference type="Pfam" id="PF23020"/>
    </source>
</evidence>
<evidence type="ECO:0000256" key="9">
    <source>
        <dbReference type="ARBA" id="ARBA00023140"/>
    </source>
</evidence>
<keyword evidence="5 14" id="KW-0653">Protein transport</keyword>
<evidence type="ECO:0000313" key="19">
    <source>
        <dbReference type="EMBL" id="KAB2609348.1"/>
    </source>
</evidence>
<evidence type="ECO:0000256" key="4">
    <source>
        <dbReference type="ARBA" id="ARBA00022692"/>
    </source>
</evidence>
<keyword evidence="20" id="KW-1185">Reference proteome</keyword>
<gene>
    <name evidence="19" type="ORF">D8674_012516</name>
</gene>
<keyword evidence="6" id="KW-1133">Transmembrane helix</keyword>
<evidence type="ECO:0000259" key="16">
    <source>
        <dbReference type="Pfam" id="PF04695"/>
    </source>
</evidence>
<evidence type="ECO:0000256" key="3">
    <source>
        <dbReference type="ARBA" id="ARBA00022448"/>
    </source>
</evidence>
<keyword evidence="8 14" id="KW-0472">Membrane</keyword>
<feature type="domain" description="Peroxisome membrane anchor protein Pex14p N-terminal" evidence="16">
    <location>
        <begin position="182"/>
        <end position="226"/>
    </location>
</feature>
<feature type="compositionally biased region" description="Basic and acidic residues" evidence="15">
    <location>
        <begin position="127"/>
        <end position="145"/>
    </location>
</feature>
<evidence type="ECO:0000256" key="7">
    <source>
        <dbReference type="ARBA" id="ARBA00023010"/>
    </source>
</evidence>
<evidence type="ECO:0000256" key="8">
    <source>
        <dbReference type="ARBA" id="ARBA00023136"/>
    </source>
</evidence>
<evidence type="ECO:0000313" key="20">
    <source>
        <dbReference type="Proteomes" id="UP000327157"/>
    </source>
</evidence>
<feature type="compositionally biased region" description="Polar residues" evidence="15">
    <location>
        <begin position="622"/>
        <end position="637"/>
    </location>
</feature>
<evidence type="ECO:0000256" key="12">
    <source>
        <dbReference type="ARBA" id="ARBA00053920"/>
    </source>
</evidence>
<feature type="domain" description="Peroxisomal membrane protein PEX14 central plants" evidence="18">
    <location>
        <begin position="276"/>
        <end position="394"/>
    </location>
</feature>
<keyword evidence="4" id="KW-0812">Transmembrane</keyword>
<evidence type="ECO:0000256" key="15">
    <source>
        <dbReference type="SAM" id="MobiDB-lite"/>
    </source>
</evidence>
<dbReference type="GO" id="GO:0016560">
    <property type="term" value="P:protein import into peroxisome matrix, docking"/>
    <property type="evidence" value="ECO:0007669"/>
    <property type="project" value="UniProtKB-UniRule"/>
</dbReference>
<feature type="region of interest" description="Disordered" evidence="15">
    <location>
        <begin position="127"/>
        <end position="178"/>
    </location>
</feature>
<name>A0A5N5G1S0_9ROSA</name>
<feature type="region of interest" description="Disordered" evidence="15">
    <location>
        <begin position="462"/>
        <end position="485"/>
    </location>
</feature>
<dbReference type="GO" id="GO:1990429">
    <property type="term" value="C:peroxisomal importomer complex"/>
    <property type="evidence" value="ECO:0007669"/>
    <property type="project" value="TreeGrafter"/>
</dbReference>
<dbReference type="GO" id="GO:0005102">
    <property type="term" value="F:signaling receptor binding"/>
    <property type="evidence" value="ECO:0007669"/>
    <property type="project" value="TreeGrafter"/>
</dbReference>
<dbReference type="InterPro" id="IPR036388">
    <property type="entry name" value="WH-like_DNA-bd_sf"/>
</dbReference>
<evidence type="ECO:0000256" key="11">
    <source>
        <dbReference type="ARBA" id="ARBA00029691"/>
    </source>
</evidence>
<dbReference type="Gene3D" id="1.10.10.10">
    <property type="entry name" value="Winged helix-like DNA-binding domain superfamily/Winged helix DNA-binding domain"/>
    <property type="match status" value="1"/>
</dbReference>
<reference evidence="19 20" key="1">
    <citation type="submission" date="2019-09" db="EMBL/GenBank/DDBJ databases">
        <authorList>
            <person name="Ou C."/>
        </authorList>
    </citation>
    <scope>NUCLEOTIDE SEQUENCE [LARGE SCALE GENOMIC DNA]</scope>
    <source>
        <strain evidence="19">S2</strain>
        <tissue evidence="19">Leaf</tissue>
    </source>
</reference>
<dbReference type="InterPro" id="IPR054154">
    <property type="entry name" value="PEX14-like_M_plants"/>
</dbReference>
<evidence type="ECO:0000256" key="14">
    <source>
        <dbReference type="RuleBase" id="RU367032"/>
    </source>
</evidence>
<dbReference type="Pfam" id="PF17733">
    <property type="entry name" value="KPWE_dom"/>
    <property type="match status" value="1"/>
</dbReference>
<reference evidence="19 20" key="3">
    <citation type="submission" date="2019-11" db="EMBL/GenBank/DDBJ databases">
        <title>A de novo genome assembly of a pear dwarfing rootstock.</title>
        <authorList>
            <person name="Wang F."/>
            <person name="Wang J."/>
            <person name="Li S."/>
            <person name="Zhang Y."/>
            <person name="Fang M."/>
            <person name="Ma L."/>
            <person name="Zhao Y."/>
            <person name="Jiang S."/>
        </authorList>
    </citation>
    <scope>NUCLEOTIDE SEQUENCE [LARGE SCALE GENOMIC DNA]</scope>
    <source>
        <strain evidence="19">S2</strain>
        <tissue evidence="19">Leaf</tissue>
    </source>
</reference>
<dbReference type="OrthoDB" id="441517at2759"/>
<comment type="subunit">
    <text evidence="13">Interacts with PEX13; forming the PEX13-PEX14 docking complex. Interacts with PEX5 (via WxxxF/Y motifs).</text>
</comment>
<comment type="subcellular location">
    <subcellularLocation>
        <location evidence="1">Peroxisome membrane</location>
        <topology evidence="1">Single-pass membrane protein</topology>
    </subcellularLocation>
</comment>
<dbReference type="Pfam" id="PF23020">
    <property type="entry name" value="PEX14-like_2nd"/>
    <property type="match status" value="1"/>
</dbReference>
<dbReference type="PANTHER" id="PTHR23058">
    <property type="entry name" value="PEROXISOMAL MEMBRANE PROTEIN PEX14"/>
    <property type="match status" value="1"/>
</dbReference>
<comment type="similarity">
    <text evidence="2 14">Belongs to the peroxin-14 family.</text>
</comment>
<evidence type="ECO:0000256" key="2">
    <source>
        <dbReference type="ARBA" id="ARBA00005443"/>
    </source>
</evidence>
<reference evidence="20" key="2">
    <citation type="submission" date="2019-10" db="EMBL/GenBank/DDBJ databases">
        <title>A de novo genome assembly of a pear dwarfing rootstock.</title>
        <authorList>
            <person name="Wang F."/>
            <person name="Wang J."/>
            <person name="Li S."/>
            <person name="Zhang Y."/>
            <person name="Fang M."/>
            <person name="Ma L."/>
            <person name="Zhao Y."/>
            <person name="Jiang S."/>
        </authorList>
    </citation>
    <scope>NUCLEOTIDE SEQUENCE [LARGE SCALE GENOMIC DNA]</scope>
</reference>
<sequence>MSDSATISSTHVLRLSQKFQFVWCLWCLVEEDGAFFLGAVFGEISGIGCWIVAGGRFFDGGEGNYSFRVFLFWALLSEREDLDSRQELFSANTLRLRSLKNKGEIEVKHIYEQELLNPQKLKEIQETKEKEKELEEKVTMVDKEQNPAGIAQPTTEGQQDAGDEPPRQTSTPSVFVNSEPMREEQVQNAVKFLSHPKVRGSPVVYRRSFLEKKGLTKEEIDEAFRRVPDPPSGNQADGQVKTSSNVQAQNTTQTLQPSAAAPTKAISPVGTLTGYRFRWSHAIVAVGVLTLSGCGAAVLIKKSLIPRLKAWIRKVVLEDENDVKNKVDSKPSLAEEAAAAAKTAAAAASDVAKVSQEMLNSKTEERKYFVELMSLLDVQVQEMKSMSNSIRKLEGETKASRTSLVDHEDNRIAITNSKQQYVNGKAEYDVRSVQSSSAAASMEPAPHPKSYMDIMATVQRGEKPPNVKDIDDFPLNPNQQLSNPRLGAKPWEVGQAQNNPSQVLQSQDNGLNYQSNGDSTVSWWQQQQKNSRITEIESEVNGGSYGVRTSEQPVQRTWVPPQPPPVAMAVAAEAIRRPKPSVQKEQLGNDLPIARPSEATNGPSEAADELQRVTKIAESGGESKQINGSSPLNSTTEIQEEEVS</sequence>
<evidence type="ECO:0000256" key="5">
    <source>
        <dbReference type="ARBA" id="ARBA00022927"/>
    </source>
</evidence>
<dbReference type="PANTHER" id="PTHR23058:SF0">
    <property type="entry name" value="PEROXISOMAL MEMBRANE PROTEIN PEX14"/>
    <property type="match status" value="1"/>
</dbReference>
<accession>A0A5N5G1S0</accession>
<protein>
    <recommendedName>
        <fullName evidence="10 14">Peroxisomal membrane protein PEX14</fullName>
    </recommendedName>
    <alternativeName>
        <fullName evidence="11 14">Peroxin-14</fullName>
    </alternativeName>
</protein>